<keyword evidence="1" id="KW-0812">Transmembrane</keyword>
<sequence>MTLPVVTVTAFVLLHTGAVTGRHGVTTLLVVAALAPFFLLATYTVRVATVMRQTRAAGQFVVEERSGTDDPLS</sequence>
<gene>
    <name evidence="2" type="ORF">ACFQRB_13885</name>
</gene>
<dbReference type="InterPro" id="IPR058278">
    <property type="entry name" value="DUF7972"/>
</dbReference>
<keyword evidence="1" id="KW-1133">Transmembrane helix</keyword>
<dbReference type="EMBL" id="JBHSZG010000001">
    <property type="protein sequence ID" value="MFC7137237.1"/>
    <property type="molecule type" value="Genomic_DNA"/>
</dbReference>
<name>A0ABD5XVM9_9EURY</name>
<protein>
    <submittedName>
        <fullName evidence="2">Uncharacterized protein</fullName>
    </submittedName>
</protein>
<proteinExistence type="predicted"/>
<keyword evidence="3" id="KW-1185">Reference proteome</keyword>
<comment type="caution">
    <text evidence="2">The sequence shown here is derived from an EMBL/GenBank/DDBJ whole genome shotgun (WGS) entry which is preliminary data.</text>
</comment>
<reference evidence="2 3" key="1">
    <citation type="journal article" date="2019" name="Int. J. Syst. Evol. Microbiol.">
        <title>The Global Catalogue of Microorganisms (GCM) 10K type strain sequencing project: providing services to taxonomists for standard genome sequencing and annotation.</title>
        <authorList>
            <consortium name="The Broad Institute Genomics Platform"/>
            <consortium name="The Broad Institute Genome Sequencing Center for Infectious Disease"/>
            <person name="Wu L."/>
            <person name="Ma J."/>
        </authorList>
    </citation>
    <scope>NUCLEOTIDE SEQUENCE [LARGE SCALE GENOMIC DNA]</scope>
    <source>
        <strain evidence="2 3">DT92</strain>
    </source>
</reference>
<keyword evidence="1" id="KW-0472">Membrane</keyword>
<accession>A0ABD5XVM9</accession>
<organism evidence="2 3">
    <name type="scientific">Halobaculum litoreum</name>
    <dbReference type="NCBI Taxonomy" id="3031998"/>
    <lineage>
        <taxon>Archaea</taxon>
        <taxon>Methanobacteriati</taxon>
        <taxon>Methanobacteriota</taxon>
        <taxon>Stenosarchaea group</taxon>
        <taxon>Halobacteria</taxon>
        <taxon>Halobacteriales</taxon>
        <taxon>Haloferacaceae</taxon>
        <taxon>Halobaculum</taxon>
    </lineage>
</organism>
<dbReference type="Pfam" id="PF25927">
    <property type="entry name" value="DUF7972"/>
    <property type="match status" value="1"/>
</dbReference>
<evidence type="ECO:0000256" key="1">
    <source>
        <dbReference type="SAM" id="Phobius"/>
    </source>
</evidence>
<evidence type="ECO:0000313" key="3">
    <source>
        <dbReference type="Proteomes" id="UP001596368"/>
    </source>
</evidence>
<evidence type="ECO:0000313" key="2">
    <source>
        <dbReference type="EMBL" id="MFC7137237.1"/>
    </source>
</evidence>
<dbReference type="AlphaFoldDB" id="A0ABD5XVM9"/>
<feature type="transmembrane region" description="Helical" evidence="1">
    <location>
        <begin position="28"/>
        <end position="45"/>
    </location>
</feature>
<dbReference type="Proteomes" id="UP001596368">
    <property type="component" value="Unassembled WGS sequence"/>
</dbReference>